<keyword evidence="3 8" id="KW-0808">Transferase</keyword>
<proteinExistence type="inferred from homology"/>
<dbReference type="AlphaFoldDB" id="A0AA90VG67"/>
<dbReference type="Pfam" id="PF03725">
    <property type="entry name" value="RNase_PH_C"/>
    <property type="match status" value="1"/>
</dbReference>
<dbReference type="Pfam" id="PF00013">
    <property type="entry name" value="KH_1"/>
    <property type="match status" value="1"/>
</dbReference>
<dbReference type="PROSITE" id="PS50126">
    <property type="entry name" value="S1"/>
    <property type="match status" value="1"/>
</dbReference>
<keyword evidence="5 8" id="KW-0479">Metal-binding</keyword>
<dbReference type="PANTHER" id="PTHR11252">
    <property type="entry name" value="POLYRIBONUCLEOTIDE NUCLEOTIDYLTRANSFERASE"/>
    <property type="match status" value="1"/>
</dbReference>
<dbReference type="InterPro" id="IPR036345">
    <property type="entry name" value="ExoRNase_PH_dom2_sf"/>
</dbReference>
<dbReference type="FunFam" id="3.30.1370.10:FF:000001">
    <property type="entry name" value="Polyribonucleotide nucleotidyltransferase"/>
    <property type="match status" value="1"/>
</dbReference>
<dbReference type="Gene3D" id="3.30.1370.10">
    <property type="entry name" value="K Homology domain, type 1"/>
    <property type="match status" value="1"/>
</dbReference>
<dbReference type="SMART" id="SM00316">
    <property type="entry name" value="S1"/>
    <property type="match status" value="1"/>
</dbReference>
<dbReference type="SMART" id="SM00322">
    <property type="entry name" value="KH"/>
    <property type="match status" value="1"/>
</dbReference>
<comment type="catalytic activity">
    <reaction evidence="8">
        <text>RNA(n+1) + phosphate = RNA(n) + a ribonucleoside 5'-diphosphate</text>
        <dbReference type="Rhea" id="RHEA:22096"/>
        <dbReference type="Rhea" id="RHEA-COMP:14527"/>
        <dbReference type="Rhea" id="RHEA-COMP:17342"/>
        <dbReference type="ChEBI" id="CHEBI:43474"/>
        <dbReference type="ChEBI" id="CHEBI:57930"/>
        <dbReference type="ChEBI" id="CHEBI:140395"/>
        <dbReference type="EC" id="2.7.7.8"/>
    </reaction>
</comment>
<dbReference type="InterPro" id="IPR004087">
    <property type="entry name" value="KH_dom"/>
</dbReference>
<comment type="similarity">
    <text evidence="1 8">Belongs to the polyribonucleotide nucleotidyltransferase family.</text>
</comment>
<evidence type="ECO:0000259" key="10">
    <source>
        <dbReference type="PROSITE" id="PS50126"/>
    </source>
</evidence>
<dbReference type="Gene3D" id="2.40.50.140">
    <property type="entry name" value="Nucleic acid-binding proteins"/>
    <property type="match status" value="1"/>
</dbReference>
<dbReference type="GO" id="GO:0004654">
    <property type="term" value="F:polyribonucleotide nucleotidyltransferase activity"/>
    <property type="evidence" value="ECO:0007669"/>
    <property type="project" value="UniProtKB-UniRule"/>
</dbReference>
<keyword evidence="6 8" id="KW-0460">Magnesium</keyword>
<dbReference type="FunFam" id="2.40.50.140:FF:000178">
    <property type="entry name" value="Polyribonucleotide nucleotidyltransferase"/>
    <property type="match status" value="1"/>
</dbReference>
<dbReference type="Pfam" id="PF00575">
    <property type="entry name" value="S1"/>
    <property type="match status" value="1"/>
</dbReference>
<keyword evidence="4 8" id="KW-0548">Nucleotidyltransferase</keyword>
<evidence type="ECO:0000256" key="2">
    <source>
        <dbReference type="ARBA" id="ARBA00022490"/>
    </source>
</evidence>
<evidence type="ECO:0000256" key="7">
    <source>
        <dbReference type="ARBA" id="ARBA00022884"/>
    </source>
</evidence>
<dbReference type="RefSeq" id="WP_153097705.1">
    <property type="nucleotide sequence ID" value="NZ_VZBP01000160.1"/>
</dbReference>
<comment type="function">
    <text evidence="8">Involved in mRNA degradation. Catalyzes the phosphorolysis of single-stranded polyribonucleotides processively in the 3'- to 5'-direction.</text>
</comment>
<dbReference type="InterPro" id="IPR015848">
    <property type="entry name" value="PNPase_PH_RNA-bd_bac/org-type"/>
</dbReference>
<feature type="domain" description="S1 motif" evidence="10">
    <location>
        <begin position="634"/>
        <end position="704"/>
    </location>
</feature>
<dbReference type="GO" id="GO:0005829">
    <property type="term" value="C:cytosol"/>
    <property type="evidence" value="ECO:0007669"/>
    <property type="project" value="TreeGrafter"/>
</dbReference>
<gene>
    <name evidence="8 11" type="primary">pnp</name>
    <name evidence="11" type="ORF">F7D57_12730</name>
</gene>
<dbReference type="InterPro" id="IPR027408">
    <property type="entry name" value="PNPase/RNase_PH_dom_sf"/>
</dbReference>
<dbReference type="GO" id="GO:0000175">
    <property type="term" value="F:3'-5'-RNA exonuclease activity"/>
    <property type="evidence" value="ECO:0007669"/>
    <property type="project" value="TreeGrafter"/>
</dbReference>
<dbReference type="SUPFAM" id="SSF55666">
    <property type="entry name" value="Ribonuclease PH domain 2-like"/>
    <property type="match status" value="2"/>
</dbReference>
<dbReference type="GO" id="GO:0006396">
    <property type="term" value="P:RNA processing"/>
    <property type="evidence" value="ECO:0007669"/>
    <property type="project" value="InterPro"/>
</dbReference>
<dbReference type="PIRSF" id="PIRSF005499">
    <property type="entry name" value="PNPase"/>
    <property type="match status" value="1"/>
</dbReference>
<dbReference type="NCBIfam" id="TIGR03591">
    <property type="entry name" value="polynuc_phos"/>
    <property type="match status" value="1"/>
</dbReference>
<dbReference type="InterPro" id="IPR015847">
    <property type="entry name" value="ExoRNase_PH_dom2"/>
</dbReference>
<dbReference type="NCBIfam" id="NF008805">
    <property type="entry name" value="PRK11824.1"/>
    <property type="match status" value="1"/>
</dbReference>
<reference evidence="12" key="1">
    <citation type="submission" date="2019-09" db="EMBL/GenBank/DDBJ databases">
        <title>Distinct polysaccharide growth profiles of human intestinal Prevotella copri isolates.</title>
        <authorList>
            <person name="Fehlner-Peach H."/>
            <person name="Magnabosco C."/>
            <person name="Raghavan V."/>
            <person name="Scher J.U."/>
            <person name="Tett A."/>
            <person name="Cox L.M."/>
            <person name="Gottsegen C."/>
            <person name="Watters A."/>
            <person name="Wiltshire- Gordon J.D."/>
            <person name="Segata N."/>
            <person name="Bonneau R."/>
            <person name="Littman D.R."/>
        </authorList>
    </citation>
    <scope>NUCLEOTIDE SEQUENCE [LARGE SCALE GENOMIC DNA]</scope>
    <source>
        <strain evidence="12">iA624</strain>
    </source>
</reference>
<comment type="caution">
    <text evidence="11">The sequence shown here is derived from an EMBL/GenBank/DDBJ whole genome shotgun (WGS) entry which is preliminary data.</text>
</comment>
<protein>
    <recommendedName>
        <fullName evidence="8">Polyribonucleotide nucleotidyltransferase</fullName>
        <ecNumber evidence="8">2.7.7.8</ecNumber>
    </recommendedName>
    <alternativeName>
        <fullName evidence="8">Polynucleotide phosphorylase</fullName>
        <shortName evidence="8">PNPase</shortName>
    </alternativeName>
</protein>
<dbReference type="InterPro" id="IPR020568">
    <property type="entry name" value="Ribosomal_Su5_D2-typ_SF"/>
</dbReference>
<dbReference type="EMBL" id="VZBP01000160">
    <property type="protein sequence ID" value="MQO10558.1"/>
    <property type="molecule type" value="Genomic_DNA"/>
</dbReference>
<dbReference type="GO" id="GO:0000287">
    <property type="term" value="F:magnesium ion binding"/>
    <property type="evidence" value="ECO:0007669"/>
    <property type="project" value="UniProtKB-UniRule"/>
</dbReference>
<keyword evidence="2 8" id="KW-0963">Cytoplasm</keyword>
<evidence type="ECO:0000256" key="6">
    <source>
        <dbReference type="ARBA" id="ARBA00022842"/>
    </source>
</evidence>
<feature type="binding site" evidence="8">
    <location>
        <position position="501"/>
    </location>
    <ligand>
        <name>Mg(2+)</name>
        <dbReference type="ChEBI" id="CHEBI:18420"/>
    </ligand>
</feature>
<dbReference type="GO" id="GO:0003723">
    <property type="term" value="F:RNA binding"/>
    <property type="evidence" value="ECO:0007669"/>
    <property type="project" value="UniProtKB-UniRule"/>
</dbReference>
<dbReference type="InterPro" id="IPR036612">
    <property type="entry name" value="KH_dom_type_1_sf"/>
</dbReference>
<dbReference type="PANTHER" id="PTHR11252:SF0">
    <property type="entry name" value="POLYRIBONUCLEOTIDE NUCLEOTIDYLTRANSFERASE 1, MITOCHONDRIAL"/>
    <property type="match status" value="1"/>
</dbReference>
<dbReference type="Pfam" id="PF03726">
    <property type="entry name" value="PNPase"/>
    <property type="match status" value="1"/>
</dbReference>
<dbReference type="CDD" id="cd02393">
    <property type="entry name" value="KH-I_PNPase"/>
    <property type="match status" value="1"/>
</dbReference>
<keyword evidence="7 8" id="KW-0694">RNA-binding</keyword>
<comment type="subcellular location">
    <subcellularLocation>
        <location evidence="8">Cytoplasm</location>
    </subcellularLocation>
</comment>
<dbReference type="EC" id="2.7.7.8" evidence="8"/>
<dbReference type="SUPFAM" id="SSF54791">
    <property type="entry name" value="Eukaryotic type KH-domain (KH-domain type I)"/>
    <property type="match status" value="1"/>
</dbReference>
<organism evidence="11 12">
    <name type="scientific">Segatella copri</name>
    <dbReference type="NCBI Taxonomy" id="165179"/>
    <lineage>
        <taxon>Bacteria</taxon>
        <taxon>Pseudomonadati</taxon>
        <taxon>Bacteroidota</taxon>
        <taxon>Bacteroidia</taxon>
        <taxon>Bacteroidales</taxon>
        <taxon>Prevotellaceae</taxon>
        <taxon>Segatella</taxon>
    </lineage>
</organism>
<dbReference type="SUPFAM" id="SSF50249">
    <property type="entry name" value="Nucleic acid-binding proteins"/>
    <property type="match status" value="1"/>
</dbReference>
<dbReference type="InterPro" id="IPR001247">
    <property type="entry name" value="ExoRNase_PH_dom1"/>
</dbReference>
<dbReference type="InterPro" id="IPR036456">
    <property type="entry name" value="PNPase_PH_RNA-bd_sf"/>
</dbReference>
<evidence type="ECO:0000256" key="4">
    <source>
        <dbReference type="ARBA" id="ARBA00022695"/>
    </source>
</evidence>
<dbReference type="InterPro" id="IPR012340">
    <property type="entry name" value="NA-bd_OB-fold"/>
</dbReference>
<dbReference type="InterPro" id="IPR012162">
    <property type="entry name" value="PNPase"/>
</dbReference>
<dbReference type="CDD" id="cd04472">
    <property type="entry name" value="S1_PNPase"/>
    <property type="match status" value="1"/>
</dbReference>
<evidence type="ECO:0000256" key="8">
    <source>
        <dbReference type="HAMAP-Rule" id="MF_01595"/>
    </source>
</evidence>
<evidence type="ECO:0000313" key="11">
    <source>
        <dbReference type="EMBL" id="MQO10558.1"/>
    </source>
</evidence>
<evidence type="ECO:0000313" key="12">
    <source>
        <dbReference type="Proteomes" id="UP000405805"/>
    </source>
</evidence>
<evidence type="ECO:0000256" key="3">
    <source>
        <dbReference type="ARBA" id="ARBA00022679"/>
    </source>
</evidence>
<dbReference type="SUPFAM" id="SSF46915">
    <property type="entry name" value="Polynucleotide phosphorylase/guanosine pentaphosphate synthase (PNPase/GPSI), domain 3"/>
    <property type="match status" value="1"/>
</dbReference>
<dbReference type="CDD" id="cd11363">
    <property type="entry name" value="RNase_PH_PNPase_1"/>
    <property type="match status" value="1"/>
</dbReference>
<dbReference type="SUPFAM" id="SSF54211">
    <property type="entry name" value="Ribosomal protein S5 domain 2-like"/>
    <property type="match status" value="2"/>
</dbReference>
<dbReference type="CDD" id="cd11364">
    <property type="entry name" value="RNase_PH_PNPase_2"/>
    <property type="match status" value="1"/>
</dbReference>
<dbReference type="InterPro" id="IPR003029">
    <property type="entry name" value="S1_domain"/>
</dbReference>
<feature type="region of interest" description="Disordered" evidence="9">
    <location>
        <begin position="711"/>
        <end position="772"/>
    </location>
</feature>
<evidence type="ECO:0000256" key="9">
    <source>
        <dbReference type="SAM" id="MobiDB-lite"/>
    </source>
</evidence>
<dbReference type="PROSITE" id="PS50084">
    <property type="entry name" value="KH_TYPE_1"/>
    <property type="match status" value="1"/>
</dbReference>
<dbReference type="HAMAP" id="MF_01595">
    <property type="entry name" value="PNPase"/>
    <property type="match status" value="1"/>
</dbReference>
<name>A0AA90VG67_9BACT</name>
<sequence>MNVITKSVQLPDGRTITIETGKVAKQADGAAVLRMGNTVLLATVCAAKDAVPGTDFMPLQVDYREQYSAAGRFPGGFTKREGKASDEEILTSRLVDRALRPLFPSNYHAEVYVQVMLLSADGVDQPDALAGFAASAAMACSDIPFEYYISEVRVARINGEYVVNPTFQQMEEADMDIMVGATKDNIMMVEGEMKEVSEQDLIGALKVAAEAIKPMCELQYELAKEKGTDVKREYDHEINDEELREQIKSELYKPAYDINHQALEKHARQDAFDKVLADFLEKYDAAHTDLSEEDLEEKHAEATRYYDDVMRDAMRRCILDEGLRLDGRATTEIRPIWCEVSPLPMPHGSAIFQRGETMSLSTCTLGTKMDEKLIDGVLEKSYQRFLLHYNFPPFSTGEAKAQRGVGRREIGHGHLAWRGLKGQIPTDFPYTVRLVSQILESNGSSSMATVCAGTLALMDAGVPMKKPVSGIAMGLIKNPGEDKYAILSDILGDEDHLGDMDFKTTGTRDGLTATQMDIKCDGLSFEILEEALMQAKAGREHILNCMMETISEPRAEMKPQVPRIVAFDIPKEFIGAVIGPGGKINQQMQEDTGATITIEETDGKGHVQVSAPNKDSIDAALAKIKAIVAVPEVGEVYEGTVRSIMPYGCFVEILPGKDGLLHISEIDWKRLETVEEAGIKEGDKIKVKLMEIDPKTGKYKLSHRVLMEKPEGYVERERRPRPERGERRGRRDDRHEGRGERPARQPRRYEHRNEEQAPKDFNDSLDHNNDVE</sequence>
<dbReference type="GO" id="GO:0006402">
    <property type="term" value="P:mRNA catabolic process"/>
    <property type="evidence" value="ECO:0007669"/>
    <property type="project" value="UniProtKB-UniRule"/>
</dbReference>
<evidence type="ECO:0000256" key="1">
    <source>
        <dbReference type="ARBA" id="ARBA00007404"/>
    </source>
</evidence>
<comment type="cofactor">
    <cofactor evidence="8">
        <name>Mg(2+)</name>
        <dbReference type="ChEBI" id="CHEBI:18420"/>
    </cofactor>
</comment>
<feature type="binding site" evidence="8">
    <location>
        <position position="495"/>
    </location>
    <ligand>
        <name>Mg(2+)</name>
        <dbReference type="ChEBI" id="CHEBI:18420"/>
    </ligand>
</feature>
<accession>A0AA90VG67</accession>
<dbReference type="Gene3D" id="3.30.230.70">
    <property type="entry name" value="GHMP Kinase, N-terminal domain"/>
    <property type="match status" value="2"/>
</dbReference>
<dbReference type="Proteomes" id="UP000405805">
    <property type="component" value="Unassembled WGS sequence"/>
</dbReference>
<dbReference type="FunFam" id="3.30.230.70:FF:000001">
    <property type="entry name" value="Polyribonucleotide nucleotidyltransferase"/>
    <property type="match status" value="1"/>
</dbReference>
<evidence type="ECO:0000256" key="5">
    <source>
        <dbReference type="ARBA" id="ARBA00022723"/>
    </source>
</evidence>
<dbReference type="Pfam" id="PF01138">
    <property type="entry name" value="RNase_PH"/>
    <property type="match status" value="2"/>
</dbReference>
<dbReference type="InterPro" id="IPR004088">
    <property type="entry name" value="KH_dom_type_1"/>
</dbReference>